<protein>
    <submittedName>
        <fullName evidence="8">Unannotated protein</fullName>
    </submittedName>
</protein>
<dbReference type="SUPFAM" id="SSF111352">
    <property type="entry name" value="Ammonium transporter"/>
    <property type="match status" value="1"/>
</dbReference>
<dbReference type="GO" id="GO:0005886">
    <property type="term" value="C:plasma membrane"/>
    <property type="evidence" value="ECO:0007669"/>
    <property type="project" value="TreeGrafter"/>
</dbReference>
<dbReference type="AlphaFoldDB" id="A0A6J7CU98"/>
<sequence>METLLAAAPFFKEQASHGFFSLDVFYTIATVSLVLTVAAIGLIDQGLVRRKNQLDTWIQKIICAMLAGLGMAVVGFAIWEFQYYEALGVPEPLKAALQDWWIFGDKQTTVATQIDPKILPEADVYQVFLAFFIAYAMVGGALLHSAGLERVKALPNFIIALVAGTIIMPIQLYLTWGSASFLTTNGTHDFIGVFSLYINIGVWALILAWRAGPRLGAFKPDSRTMGPVPHNLATSAAGVGLLLFAAPFFALGCGFFVYDVGYFGISLSNGGFGLIVVNMFMAYIGGALGGAIISYKTKNPLMAVIGVVAGYIGAGTAMDVGKPWEILIVSFIAPFVVYATYLLINGKLKIDDKKIVPLALGGGIYGALAGGVVGAGDKTGGWFGIEKGKYAFQNAEIGIGHQALGVLVTIGFAAATGLFLILLLEKTIGLRVSEKTELDGLDSHYWGAPPPGDHDTGPIDYPHQKEYGSGETASV</sequence>
<evidence type="ECO:0000313" key="8">
    <source>
        <dbReference type="EMBL" id="CAB4858623.1"/>
    </source>
</evidence>
<keyword evidence="4 6" id="KW-0472">Membrane</keyword>
<evidence type="ECO:0000256" key="4">
    <source>
        <dbReference type="ARBA" id="ARBA00023136"/>
    </source>
</evidence>
<dbReference type="PANTHER" id="PTHR11730:SF60">
    <property type="entry name" value="RH50, ISOFORM D"/>
    <property type="match status" value="1"/>
</dbReference>
<reference evidence="8" key="1">
    <citation type="submission" date="2020-05" db="EMBL/GenBank/DDBJ databases">
        <authorList>
            <person name="Chiriac C."/>
            <person name="Salcher M."/>
            <person name="Ghai R."/>
            <person name="Kavagutti S V."/>
        </authorList>
    </citation>
    <scope>NUCLEOTIDE SEQUENCE</scope>
</reference>
<feature type="transmembrane region" description="Helical" evidence="6">
    <location>
        <begin position="324"/>
        <end position="344"/>
    </location>
</feature>
<feature type="domain" description="Ammonium transporter AmtB-like" evidence="7">
    <location>
        <begin position="24"/>
        <end position="445"/>
    </location>
</feature>
<dbReference type="PANTHER" id="PTHR11730">
    <property type="entry name" value="AMMONIUM TRANSPORTER"/>
    <property type="match status" value="1"/>
</dbReference>
<dbReference type="InterPro" id="IPR029020">
    <property type="entry name" value="Ammonium/urea_transptr"/>
</dbReference>
<comment type="subcellular location">
    <subcellularLocation>
        <location evidence="1">Membrane</location>
        <topology evidence="1">Multi-pass membrane protein</topology>
    </subcellularLocation>
</comment>
<feature type="transmembrane region" description="Helical" evidence="6">
    <location>
        <begin position="190"/>
        <end position="211"/>
    </location>
</feature>
<feature type="region of interest" description="Disordered" evidence="5">
    <location>
        <begin position="443"/>
        <end position="475"/>
    </location>
</feature>
<feature type="transmembrane region" description="Helical" evidence="6">
    <location>
        <begin position="232"/>
        <end position="258"/>
    </location>
</feature>
<evidence type="ECO:0000259" key="7">
    <source>
        <dbReference type="Pfam" id="PF00909"/>
    </source>
</evidence>
<feature type="transmembrane region" description="Helical" evidence="6">
    <location>
        <begin position="124"/>
        <end position="145"/>
    </location>
</feature>
<feature type="transmembrane region" description="Helical" evidence="6">
    <location>
        <begin position="157"/>
        <end position="178"/>
    </location>
</feature>
<keyword evidence="2 6" id="KW-0812">Transmembrane</keyword>
<dbReference type="Pfam" id="PF00909">
    <property type="entry name" value="Ammonium_transp"/>
    <property type="match status" value="1"/>
</dbReference>
<feature type="transmembrane region" description="Helical" evidence="6">
    <location>
        <begin position="57"/>
        <end position="79"/>
    </location>
</feature>
<name>A0A6J7CU98_9ZZZZ</name>
<evidence type="ECO:0000256" key="1">
    <source>
        <dbReference type="ARBA" id="ARBA00004141"/>
    </source>
</evidence>
<dbReference type="Gene3D" id="1.10.3430.10">
    <property type="entry name" value="Ammonium transporter AmtB like domains"/>
    <property type="match status" value="1"/>
</dbReference>
<proteinExistence type="predicted"/>
<gene>
    <name evidence="8" type="ORF">UFOPK3423_00105</name>
</gene>
<dbReference type="GO" id="GO:0008519">
    <property type="term" value="F:ammonium channel activity"/>
    <property type="evidence" value="ECO:0007669"/>
    <property type="project" value="InterPro"/>
</dbReference>
<evidence type="ECO:0000256" key="5">
    <source>
        <dbReference type="SAM" id="MobiDB-lite"/>
    </source>
</evidence>
<feature type="transmembrane region" description="Helical" evidence="6">
    <location>
        <begin position="356"/>
        <end position="376"/>
    </location>
</feature>
<dbReference type="EMBL" id="CAFBLQ010000006">
    <property type="protein sequence ID" value="CAB4858623.1"/>
    <property type="molecule type" value="Genomic_DNA"/>
</dbReference>
<feature type="transmembrane region" description="Helical" evidence="6">
    <location>
        <begin position="300"/>
        <end position="318"/>
    </location>
</feature>
<evidence type="ECO:0000256" key="2">
    <source>
        <dbReference type="ARBA" id="ARBA00022692"/>
    </source>
</evidence>
<feature type="transmembrane region" description="Helical" evidence="6">
    <location>
        <begin position="25"/>
        <end position="45"/>
    </location>
</feature>
<dbReference type="GO" id="GO:0097272">
    <property type="term" value="P:ammonium homeostasis"/>
    <property type="evidence" value="ECO:0007669"/>
    <property type="project" value="TreeGrafter"/>
</dbReference>
<accession>A0A6J7CU98</accession>
<feature type="transmembrane region" description="Helical" evidence="6">
    <location>
        <begin position="403"/>
        <end position="424"/>
    </location>
</feature>
<feature type="compositionally biased region" description="Basic and acidic residues" evidence="5">
    <location>
        <begin position="452"/>
        <end position="468"/>
    </location>
</feature>
<evidence type="ECO:0000256" key="6">
    <source>
        <dbReference type="SAM" id="Phobius"/>
    </source>
</evidence>
<organism evidence="8">
    <name type="scientific">freshwater metagenome</name>
    <dbReference type="NCBI Taxonomy" id="449393"/>
    <lineage>
        <taxon>unclassified sequences</taxon>
        <taxon>metagenomes</taxon>
        <taxon>ecological metagenomes</taxon>
    </lineage>
</organism>
<keyword evidence="3 6" id="KW-1133">Transmembrane helix</keyword>
<evidence type="ECO:0000256" key="3">
    <source>
        <dbReference type="ARBA" id="ARBA00022989"/>
    </source>
</evidence>
<feature type="transmembrane region" description="Helical" evidence="6">
    <location>
        <begin position="270"/>
        <end position="293"/>
    </location>
</feature>
<dbReference type="InterPro" id="IPR024041">
    <property type="entry name" value="NH4_transpt_AmtB-like_dom"/>
</dbReference>